<dbReference type="InterPro" id="IPR006764">
    <property type="entry name" value="SAM_dep_MeTrfase_SAV2177_type"/>
</dbReference>
<evidence type="ECO:0000313" key="1">
    <source>
        <dbReference type="EMBL" id="OXM50325.1"/>
    </source>
</evidence>
<reference evidence="1 2" key="1">
    <citation type="submission" date="2017-07" db="EMBL/GenBank/DDBJ databases">
        <title>Amycolatopsis thailandensis Genome sequencing and assembly.</title>
        <authorList>
            <person name="Kaur N."/>
            <person name="Mayilraj S."/>
        </authorList>
    </citation>
    <scope>NUCLEOTIDE SEQUENCE [LARGE SCALE GENOMIC DNA]</scope>
    <source>
        <strain evidence="1 2">JCM 16380</strain>
    </source>
</reference>
<dbReference type="Proteomes" id="UP000215223">
    <property type="component" value="Unassembled WGS sequence"/>
</dbReference>
<dbReference type="Pfam" id="PF04672">
    <property type="entry name" value="Methyltransf_19"/>
    <property type="match status" value="1"/>
</dbReference>
<dbReference type="OrthoDB" id="3594278at2"/>
<dbReference type="RefSeq" id="WP_093936986.1">
    <property type="nucleotide sequence ID" value="NZ_NMQT01000102.1"/>
</dbReference>
<name>A0A229RUX0_9PSEU</name>
<proteinExistence type="predicted"/>
<evidence type="ECO:0000313" key="2">
    <source>
        <dbReference type="Proteomes" id="UP000215223"/>
    </source>
</evidence>
<gene>
    <name evidence="1" type="ORF">CFP71_28255</name>
</gene>
<accession>A0A229RUX0</accession>
<dbReference type="Gene3D" id="3.40.50.150">
    <property type="entry name" value="Vaccinia Virus protein VP39"/>
    <property type="match status" value="1"/>
</dbReference>
<evidence type="ECO:0008006" key="3">
    <source>
        <dbReference type="Google" id="ProtNLM"/>
    </source>
</evidence>
<dbReference type="InterPro" id="IPR029063">
    <property type="entry name" value="SAM-dependent_MTases_sf"/>
</dbReference>
<dbReference type="SUPFAM" id="SSF53335">
    <property type="entry name" value="S-adenosyl-L-methionine-dependent methyltransferases"/>
    <property type="match status" value="1"/>
</dbReference>
<organism evidence="1 2">
    <name type="scientific">Amycolatopsis thailandensis</name>
    <dbReference type="NCBI Taxonomy" id="589330"/>
    <lineage>
        <taxon>Bacteria</taxon>
        <taxon>Bacillati</taxon>
        <taxon>Actinomycetota</taxon>
        <taxon>Actinomycetes</taxon>
        <taxon>Pseudonocardiales</taxon>
        <taxon>Pseudonocardiaceae</taxon>
        <taxon>Amycolatopsis</taxon>
    </lineage>
</organism>
<dbReference type="EMBL" id="NMQT01000102">
    <property type="protein sequence ID" value="OXM50325.1"/>
    <property type="molecule type" value="Genomic_DNA"/>
</dbReference>
<protein>
    <recommendedName>
        <fullName evidence="3">Methyltransferase</fullName>
    </recommendedName>
</protein>
<sequence length="334" mass="37009">MNPAPRNPSPVKGPDVADVPPCTCDCAVLHTVSGRLAAQRRWTQQPQSCNCHPRTAQIENALRGGHFAAPGARRIADELTRIAPYTAQALRTRDAFTTRVVDEALAHGIDQFLDLGSGYLATNAAHAVVTSTDHVPAPRIVLVDNDDHVHTQNSTDLRHATSDVRNRTHLLHRNAFAAGHLLRYLGANEILDLTRPVCVLLVDLLHYLEPDIDPSTVVRRFSNRLAPGSWLAISVLCGYPLYSYFGNAEAHAELRETTYNWCRVQNQVLPPCPRPLPFAALKRIFTRLDLIAPRCLTTPRRWPLREDHWIPQAPFSITAVGRVPGTLSPVQEAT</sequence>
<comment type="caution">
    <text evidence="1">The sequence shown here is derived from an EMBL/GenBank/DDBJ whole genome shotgun (WGS) entry which is preliminary data.</text>
</comment>
<keyword evidence="2" id="KW-1185">Reference proteome</keyword>
<dbReference type="AlphaFoldDB" id="A0A229RUX0"/>